<keyword evidence="2" id="KW-1185">Reference proteome</keyword>
<accession>A0A4Y3I045</accession>
<comment type="caution">
    <text evidence="1">The sequence shown here is derived from an EMBL/GenBank/DDBJ whole genome shotgun (WGS) entry which is preliminary data.</text>
</comment>
<sequence>MHKATLLLGSMLIITQGCSTTAITSQQDTFEPEQSEAQQPQVVTETNSEFSTFSDEKQAWLASEEWSYHGNGLAKNVGWNDQTHSGDLNFTAGYSNNPSNCTGELFITGPFYSNRISGIFNVNGQDVHFKYVNKINDNARLYRPKNPAGLEFVLSEFGKGEPVIIKSDIGMIATFPSNGFEDAKRAIDKECIAKMTRDKNAL</sequence>
<name>A0A4Y3I045_9VIBR</name>
<evidence type="ECO:0000313" key="2">
    <source>
        <dbReference type="Proteomes" id="UP000318717"/>
    </source>
</evidence>
<dbReference type="RefSeq" id="WP_141346683.1">
    <property type="nucleotide sequence ID" value="NZ_BJLF01000017.1"/>
</dbReference>
<evidence type="ECO:0000313" key="1">
    <source>
        <dbReference type="EMBL" id="GEA52232.1"/>
    </source>
</evidence>
<evidence type="ECO:0008006" key="3">
    <source>
        <dbReference type="Google" id="ProtNLM"/>
    </source>
</evidence>
<dbReference type="Proteomes" id="UP000318717">
    <property type="component" value="Unassembled WGS sequence"/>
</dbReference>
<gene>
    <name evidence="1" type="ORF">VIN01S_30360</name>
</gene>
<proteinExistence type="predicted"/>
<dbReference type="OrthoDB" id="5869135at2"/>
<dbReference type="AlphaFoldDB" id="A0A4Y3I045"/>
<reference evidence="1 2" key="1">
    <citation type="submission" date="2019-06" db="EMBL/GenBank/DDBJ databases">
        <title>Whole genome shotgun sequence of Vibrio inusitatus NBRC 102082.</title>
        <authorList>
            <person name="Hosoyama A."/>
            <person name="Uohara A."/>
            <person name="Ohji S."/>
            <person name="Ichikawa N."/>
        </authorList>
    </citation>
    <scope>NUCLEOTIDE SEQUENCE [LARGE SCALE GENOMIC DNA]</scope>
    <source>
        <strain evidence="1 2">NBRC 102082</strain>
    </source>
</reference>
<dbReference type="EMBL" id="BJLF01000017">
    <property type="protein sequence ID" value="GEA52232.1"/>
    <property type="molecule type" value="Genomic_DNA"/>
</dbReference>
<dbReference type="PROSITE" id="PS51257">
    <property type="entry name" value="PROKAR_LIPOPROTEIN"/>
    <property type="match status" value="1"/>
</dbReference>
<organism evidence="1 2">
    <name type="scientific">Vibrio inusitatus NBRC 102082</name>
    <dbReference type="NCBI Taxonomy" id="1219070"/>
    <lineage>
        <taxon>Bacteria</taxon>
        <taxon>Pseudomonadati</taxon>
        <taxon>Pseudomonadota</taxon>
        <taxon>Gammaproteobacteria</taxon>
        <taxon>Vibrionales</taxon>
        <taxon>Vibrionaceae</taxon>
        <taxon>Vibrio</taxon>
    </lineage>
</organism>
<protein>
    <recommendedName>
        <fullName evidence="3">Lipoprotein</fullName>
    </recommendedName>
</protein>